<dbReference type="NCBIfam" id="TIGR01807">
    <property type="entry name" value="CM_P2"/>
    <property type="match status" value="1"/>
</dbReference>
<accession>A0ABP7P369</accession>
<evidence type="ECO:0000259" key="3">
    <source>
        <dbReference type="PROSITE" id="PS51671"/>
    </source>
</evidence>
<dbReference type="SUPFAM" id="SSF53850">
    <property type="entry name" value="Periplasmic binding protein-like II"/>
    <property type="match status" value="1"/>
</dbReference>
<dbReference type="PANTHER" id="PTHR21022:SF19">
    <property type="entry name" value="PREPHENATE DEHYDRATASE-RELATED"/>
    <property type="match status" value="1"/>
</dbReference>
<dbReference type="PANTHER" id="PTHR21022">
    <property type="entry name" value="PREPHENATE DEHYDRATASE P PROTEIN"/>
    <property type="match status" value="1"/>
</dbReference>
<reference evidence="5" key="1">
    <citation type="journal article" date="2019" name="Int. J. Syst. Evol. Microbiol.">
        <title>The Global Catalogue of Microorganisms (GCM) 10K type strain sequencing project: providing services to taxonomists for standard genome sequencing and annotation.</title>
        <authorList>
            <consortium name="The Broad Institute Genomics Platform"/>
            <consortium name="The Broad Institute Genome Sequencing Center for Infectious Disease"/>
            <person name="Wu L."/>
            <person name="Ma J."/>
        </authorList>
    </citation>
    <scope>NUCLEOTIDE SEQUENCE [LARGE SCALE GENOMIC DNA]</scope>
    <source>
        <strain evidence="5">JCM 17555</strain>
    </source>
</reference>
<dbReference type="Gene3D" id="3.30.70.260">
    <property type="match status" value="1"/>
</dbReference>
<dbReference type="InterPro" id="IPR036263">
    <property type="entry name" value="Chorismate_II_sf"/>
</dbReference>
<evidence type="ECO:0000313" key="4">
    <source>
        <dbReference type="EMBL" id="GAA3958920.1"/>
    </source>
</evidence>
<dbReference type="SUPFAM" id="SSF55021">
    <property type="entry name" value="ACT-like"/>
    <property type="match status" value="1"/>
</dbReference>
<dbReference type="CDD" id="cd04905">
    <property type="entry name" value="ACT_CM-PDT"/>
    <property type="match status" value="1"/>
</dbReference>
<feature type="domain" description="Chorismate mutase" evidence="2">
    <location>
        <begin position="2"/>
        <end position="99"/>
    </location>
</feature>
<dbReference type="InterPro" id="IPR002912">
    <property type="entry name" value="ACT_dom"/>
</dbReference>
<dbReference type="InterPro" id="IPR008242">
    <property type="entry name" value="Chor_mutase/pphenate_deHydtase"/>
</dbReference>
<protein>
    <submittedName>
        <fullName evidence="4">Prephenate dehydratase</fullName>
    </submittedName>
</protein>
<dbReference type="InterPro" id="IPR010957">
    <property type="entry name" value="G/b/e-P-prot_chorismate_mutase"/>
</dbReference>
<feature type="domain" description="ACT" evidence="3">
    <location>
        <begin position="231"/>
        <end position="316"/>
    </location>
</feature>
<dbReference type="SUPFAM" id="SSF48600">
    <property type="entry name" value="Chorismate mutase II"/>
    <property type="match status" value="1"/>
</dbReference>
<name>A0ABP7P369_9GAMM</name>
<sequence length="319" mass="33987">MAAPLPGLDSLRQQIDEVDLQLLTLINQRAALAAQVAAVKSSTLDEQSQGSVSFYRPEREAQVLRNIMKQNAGPLPDADVARLFREVMSACLALEKPLRVEALGYPGSLAHLAALKHFGQSIVPGQRTVAASLFADVESGNIDYAVLPFGSLLAGLDLSLTASAEAITENYVSLFLQHDVQICGEVKFLTARADEPDPQRGAAQAKAAAKSQRFIVIGRGAVPASGDDRSSVIAGIADKPGGLYHLLAPFDALGISILRLEAKQGSSALVESSEPAGEQFFVIDFPGHFGEERVKQLFEALKTLTSTFKFIGSYPNGVL</sequence>
<proteinExistence type="predicted"/>
<dbReference type="Gene3D" id="1.20.59.10">
    <property type="entry name" value="Chorismate mutase"/>
    <property type="match status" value="1"/>
</dbReference>
<comment type="caution">
    <text evidence="4">The sequence shown here is derived from an EMBL/GenBank/DDBJ whole genome shotgun (WGS) entry which is preliminary data.</text>
</comment>
<dbReference type="PROSITE" id="PS51671">
    <property type="entry name" value="ACT"/>
    <property type="match status" value="1"/>
</dbReference>
<evidence type="ECO:0000259" key="2">
    <source>
        <dbReference type="PROSITE" id="PS51168"/>
    </source>
</evidence>
<dbReference type="Pfam" id="PF01817">
    <property type="entry name" value="CM_2"/>
    <property type="match status" value="1"/>
</dbReference>
<keyword evidence="5" id="KW-1185">Reference proteome</keyword>
<dbReference type="InterPro" id="IPR045865">
    <property type="entry name" value="ACT-like_dom_sf"/>
</dbReference>
<dbReference type="InterPro" id="IPR002701">
    <property type="entry name" value="CM_II_prokaryot"/>
</dbReference>
<dbReference type="InterPro" id="IPR036979">
    <property type="entry name" value="CM_dom_sf"/>
</dbReference>
<dbReference type="PROSITE" id="PS51168">
    <property type="entry name" value="CHORISMATE_MUT_2"/>
    <property type="match status" value="1"/>
</dbReference>
<comment type="pathway">
    <text evidence="1">Amino-acid biosynthesis; L-phenylalanine biosynthesis; phenylpyruvate from prephenate: step 1/1.</text>
</comment>
<dbReference type="Gene3D" id="3.40.190.10">
    <property type="entry name" value="Periplasmic binding protein-like II"/>
    <property type="match status" value="1"/>
</dbReference>
<evidence type="ECO:0000256" key="1">
    <source>
        <dbReference type="ARBA" id="ARBA00004741"/>
    </source>
</evidence>
<dbReference type="RefSeq" id="WP_344805201.1">
    <property type="nucleotide sequence ID" value="NZ_BAABBO010000007.1"/>
</dbReference>
<dbReference type="PIRSF" id="PIRSF001500">
    <property type="entry name" value="Chor_mut_pdt_Ppr"/>
    <property type="match status" value="1"/>
</dbReference>
<dbReference type="Proteomes" id="UP001501337">
    <property type="component" value="Unassembled WGS sequence"/>
</dbReference>
<dbReference type="SMART" id="SM00830">
    <property type="entry name" value="CM_2"/>
    <property type="match status" value="1"/>
</dbReference>
<organism evidence="4 5">
    <name type="scientific">Allohahella marinimesophila</name>
    <dbReference type="NCBI Taxonomy" id="1054972"/>
    <lineage>
        <taxon>Bacteria</taxon>
        <taxon>Pseudomonadati</taxon>
        <taxon>Pseudomonadota</taxon>
        <taxon>Gammaproteobacteria</taxon>
        <taxon>Oceanospirillales</taxon>
        <taxon>Hahellaceae</taxon>
        <taxon>Allohahella</taxon>
    </lineage>
</organism>
<gene>
    <name evidence="4" type="primary">pheA</name>
    <name evidence="4" type="ORF">GCM10022278_16600</name>
</gene>
<evidence type="ECO:0000313" key="5">
    <source>
        <dbReference type="Proteomes" id="UP001501337"/>
    </source>
</evidence>
<dbReference type="EMBL" id="BAABBO010000007">
    <property type="protein sequence ID" value="GAA3958920.1"/>
    <property type="molecule type" value="Genomic_DNA"/>
</dbReference>